<feature type="chain" id="PRO_5002220803" evidence="1">
    <location>
        <begin position="23"/>
        <end position="261"/>
    </location>
</feature>
<evidence type="ECO:0000313" key="2">
    <source>
        <dbReference type="EMBL" id="KIJ13957.1"/>
    </source>
</evidence>
<keyword evidence="1" id="KW-0732">Signal</keyword>
<reference evidence="3" key="2">
    <citation type="submission" date="2015-01" db="EMBL/GenBank/DDBJ databases">
        <title>Evolutionary Origins and Diversification of the Mycorrhizal Mutualists.</title>
        <authorList>
            <consortium name="DOE Joint Genome Institute"/>
            <consortium name="Mycorrhizal Genomics Consortium"/>
            <person name="Kohler A."/>
            <person name="Kuo A."/>
            <person name="Nagy L.G."/>
            <person name="Floudas D."/>
            <person name="Copeland A."/>
            <person name="Barry K.W."/>
            <person name="Cichocki N."/>
            <person name="Veneault-Fourrey C."/>
            <person name="LaButti K."/>
            <person name="Lindquist E.A."/>
            <person name="Lipzen A."/>
            <person name="Lundell T."/>
            <person name="Morin E."/>
            <person name="Murat C."/>
            <person name="Riley R."/>
            <person name="Ohm R."/>
            <person name="Sun H."/>
            <person name="Tunlid A."/>
            <person name="Henrissat B."/>
            <person name="Grigoriev I.V."/>
            <person name="Hibbett D.S."/>
            <person name="Martin F."/>
        </authorList>
    </citation>
    <scope>NUCLEOTIDE SEQUENCE [LARGE SCALE GENOMIC DNA]</scope>
    <source>
        <strain evidence="3">ATCC 200175</strain>
    </source>
</reference>
<dbReference type="HOGENOM" id="CLU_990791_0_0_1"/>
<name>A0A0C9U329_PAXIN</name>
<sequence length="261" mass="29938">MRTPAPVLIALVAFTSLPIVRGSPSVSISALPSTLGRALVKSRSGRIPILSSFFNMLVRALTSTCLRVRVHVKLPLHWWQMLHRGNGRSRDYDTYPTPRAEAKYWRVAGRYRRRLYSGDSTTLTTAPSSSRASWSGEIVSAVTYYTPRLLPLYRVHRGGKRRSSDVDVDAQECWISPKTFCKWHRMVFWGSLHPTLAQAATQMKYYSNRDLREIQRIARLVPDEQVFRSRGSGKAKWTAKYSDMWKCWLERKGADLVIVFE</sequence>
<gene>
    <name evidence="2" type="ORF">PAXINDRAFT_170067</name>
</gene>
<accession>A0A0C9U329</accession>
<dbReference type="EMBL" id="KN819347">
    <property type="protein sequence ID" value="KIJ13957.1"/>
    <property type="molecule type" value="Genomic_DNA"/>
</dbReference>
<proteinExistence type="predicted"/>
<organism evidence="2 3">
    <name type="scientific">Paxillus involutus ATCC 200175</name>
    <dbReference type="NCBI Taxonomy" id="664439"/>
    <lineage>
        <taxon>Eukaryota</taxon>
        <taxon>Fungi</taxon>
        <taxon>Dikarya</taxon>
        <taxon>Basidiomycota</taxon>
        <taxon>Agaricomycotina</taxon>
        <taxon>Agaricomycetes</taxon>
        <taxon>Agaricomycetidae</taxon>
        <taxon>Boletales</taxon>
        <taxon>Paxilineae</taxon>
        <taxon>Paxillaceae</taxon>
        <taxon>Paxillus</taxon>
    </lineage>
</organism>
<evidence type="ECO:0000313" key="3">
    <source>
        <dbReference type="Proteomes" id="UP000053647"/>
    </source>
</evidence>
<evidence type="ECO:0000256" key="1">
    <source>
        <dbReference type="SAM" id="SignalP"/>
    </source>
</evidence>
<reference evidence="2 3" key="1">
    <citation type="submission" date="2014-06" db="EMBL/GenBank/DDBJ databases">
        <authorList>
            <consortium name="DOE Joint Genome Institute"/>
            <person name="Kuo A."/>
            <person name="Kohler A."/>
            <person name="Nagy L.G."/>
            <person name="Floudas D."/>
            <person name="Copeland A."/>
            <person name="Barry K.W."/>
            <person name="Cichocki N."/>
            <person name="Veneault-Fourrey C."/>
            <person name="LaButti K."/>
            <person name="Lindquist E.A."/>
            <person name="Lipzen A."/>
            <person name="Lundell T."/>
            <person name="Morin E."/>
            <person name="Murat C."/>
            <person name="Sun H."/>
            <person name="Tunlid A."/>
            <person name="Henrissat B."/>
            <person name="Grigoriev I.V."/>
            <person name="Hibbett D.S."/>
            <person name="Martin F."/>
            <person name="Nordberg H.P."/>
            <person name="Cantor M.N."/>
            <person name="Hua S.X."/>
        </authorList>
    </citation>
    <scope>NUCLEOTIDE SEQUENCE [LARGE SCALE GENOMIC DNA]</scope>
    <source>
        <strain evidence="2 3">ATCC 200175</strain>
    </source>
</reference>
<feature type="signal peptide" evidence="1">
    <location>
        <begin position="1"/>
        <end position="22"/>
    </location>
</feature>
<protein>
    <submittedName>
        <fullName evidence="2">Unplaced genomic scaffold PAXINscaffold_25, whole genome shotgun sequence</fullName>
    </submittedName>
</protein>
<dbReference type="OrthoDB" id="3243439at2759"/>
<dbReference type="AlphaFoldDB" id="A0A0C9U329"/>
<keyword evidence="3" id="KW-1185">Reference proteome</keyword>
<dbReference type="Proteomes" id="UP000053647">
    <property type="component" value="Unassembled WGS sequence"/>
</dbReference>